<keyword evidence="1" id="KW-0472">Membrane</keyword>
<dbReference type="Proteomes" id="UP000019116">
    <property type="component" value="Chromosome 1D"/>
</dbReference>
<dbReference type="Gramene" id="TraesSYM1D03G00537920.1">
    <property type="protein sequence ID" value="TraesSYM1D03G00537920.1"/>
    <property type="gene ID" value="TraesSYM1D03G00537920"/>
</dbReference>
<evidence type="ECO:0008006" key="4">
    <source>
        <dbReference type="Google" id="ProtNLM"/>
    </source>
</evidence>
<keyword evidence="1" id="KW-0812">Transmembrane</keyword>
<reference evidence="2" key="2">
    <citation type="submission" date="2018-10" db="UniProtKB">
        <authorList>
            <consortium name="EnsemblPlants"/>
        </authorList>
    </citation>
    <scope>IDENTIFICATION</scope>
</reference>
<evidence type="ECO:0000313" key="3">
    <source>
        <dbReference type="Proteomes" id="UP000019116"/>
    </source>
</evidence>
<proteinExistence type="predicted"/>
<evidence type="ECO:0000256" key="1">
    <source>
        <dbReference type="SAM" id="Phobius"/>
    </source>
</evidence>
<dbReference type="GeneID" id="123182457"/>
<dbReference type="Gramene" id="TraesMAC1D03G00530510.1">
    <property type="protein sequence ID" value="TraesMAC1D03G00530510.1"/>
    <property type="gene ID" value="TraesMAC1D03G00530510"/>
</dbReference>
<reference evidence="2" key="1">
    <citation type="submission" date="2018-08" db="EMBL/GenBank/DDBJ databases">
        <authorList>
            <person name="Rossello M."/>
        </authorList>
    </citation>
    <scope>NUCLEOTIDE SEQUENCE [LARGE SCALE GENOMIC DNA]</scope>
    <source>
        <strain evidence="2">cv. Chinese Spring</strain>
    </source>
</reference>
<dbReference type="Gramene" id="TraesPARA_EIv1.0_0299570.1">
    <property type="protein sequence ID" value="TraesPARA_EIv1.0_0299570.1.CDS"/>
    <property type="gene ID" value="TraesPARA_EIv1.0_0299570"/>
</dbReference>
<accession>A0A3B5ZZG1</accession>
<protein>
    <recommendedName>
        <fullName evidence="4">Zinc finger GRF-type domain-containing protein</fullName>
    </recommendedName>
</protein>
<dbReference type="Gramene" id="TraesNOR1D03G00539030.1">
    <property type="protein sequence ID" value="TraesNOR1D03G00539030.1"/>
    <property type="gene ID" value="TraesNOR1D03G00539030"/>
</dbReference>
<gene>
    <name evidence="2" type="primary">LOC123182457</name>
</gene>
<feature type="transmembrane region" description="Helical" evidence="1">
    <location>
        <begin position="140"/>
        <end position="163"/>
    </location>
</feature>
<keyword evidence="3" id="KW-1185">Reference proteome</keyword>
<evidence type="ECO:0000313" key="2">
    <source>
        <dbReference type="EnsemblPlants" id="TraesCS1D02G310500.1"/>
    </source>
</evidence>
<organism evidence="2">
    <name type="scientific">Triticum aestivum</name>
    <name type="common">Wheat</name>
    <dbReference type="NCBI Taxonomy" id="4565"/>
    <lineage>
        <taxon>Eukaryota</taxon>
        <taxon>Viridiplantae</taxon>
        <taxon>Streptophyta</taxon>
        <taxon>Embryophyta</taxon>
        <taxon>Tracheophyta</taxon>
        <taxon>Spermatophyta</taxon>
        <taxon>Magnoliopsida</taxon>
        <taxon>Liliopsida</taxon>
        <taxon>Poales</taxon>
        <taxon>Poaceae</taxon>
        <taxon>BOP clade</taxon>
        <taxon>Pooideae</taxon>
        <taxon>Triticodae</taxon>
        <taxon>Triticeae</taxon>
        <taxon>Triticinae</taxon>
        <taxon>Triticum</taxon>
    </lineage>
</organism>
<keyword evidence="1" id="KW-1133">Transmembrane helix</keyword>
<sequence length="165" mass="18377">MSSASSARSGLRGRTVVVPLIPCPRCQATVRYYVSNTEDHEGWVFYRCPNHSATGCDFWFWEMEYVAYLVDAHFLVGNQAVDAVGATEERREELIRASYERRRIATQVATSRAALARPGSLQQNMSKHQESALIGLGAEILVLLKLLLGSVMLLCALCVLLLMKK</sequence>
<dbReference type="PANTHER" id="PTHR33680">
    <property type="entry name" value="OS07G0190500 PROTEIN"/>
    <property type="match status" value="1"/>
</dbReference>
<dbReference type="Gramene" id="TraesCLE_scaffold_067871_01G000400.1">
    <property type="protein sequence ID" value="TraesCLE_scaffold_067871_01G000400.1"/>
    <property type="gene ID" value="TraesCLE_scaffold_067871_01G000400"/>
</dbReference>
<dbReference type="Gramene" id="TraesWEE_scaffold_108084_01G000100.1">
    <property type="protein sequence ID" value="TraesWEE_scaffold_108084_01G000100.1"/>
    <property type="gene ID" value="TraesWEE_scaffold_108084_01G000100"/>
</dbReference>
<dbReference type="Gramene" id="TraesLAC1D03G00534480.1">
    <property type="protein sequence ID" value="TraesLAC1D03G00534480.1"/>
    <property type="gene ID" value="TraesLAC1D03G00534480"/>
</dbReference>
<dbReference type="Gramene" id="TraesCS1D03G0737800.1">
    <property type="protein sequence ID" value="TraesCS1D03G0737800.1.CDS"/>
    <property type="gene ID" value="TraesCS1D03G0737800"/>
</dbReference>
<dbReference type="KEGG" id="taes:123182457"/>
<dbReference type="PANTHER" id="PTHR33680:SF7">
    <property type="entry name" value="OS02G0474200 PROTEIN"/>
    <property type="match status" value="1"/>
</dbReference>
<dbReference type="Gramene" id="TraesCS1D02G310500.1">
    <property type="protein sequence ID" value="TraesCS1D02G310500.1"/>
    <property type="gene ID" value="TraesCS1D02G310500"/>
</dbReference>
<dbReference type="Gramene" id="TraesSTA1D03G00530110.1">
    <property type="protein sequence ID" value="TraesSTA1D03G00530110.1"/>
    <property type="gene ID" value="TraesSTA1D03G00530110"/>
</dbReference>
<dbReference type="EnsemblPlants" id="TraesCS1D02G310500.1">
    <property type="protein sequence ID" value="TraesCS1D02G310500.1"/>
    <property type="gene ID" value="TraesCS1D02G310500"/>
</dbReference>
<dbReference type="AlphaFoldDB" id="A0A3B5ZZG1"/>
<name>A0A3B5ZZG1_WHEAT</name>
<dbReference type="RefSeq" id="XP_044450958.1">
    <property type="nucleotide sequence ID" value="XM_044595023.1"/>
</dbReference>
<dbReference type="Gramene" id="TraesCAD_scaffold_101841_01G000400.1">
    <property type="protein sequence ID" value="TraesCAD_scaffold_101841_01G000400.1"/>
    <property type="gene ID" value="TraesCAD_scaffold_101841_01G000400"/>
</dbReference>
<dbReference type="Gramene" id="TraesROB_scaffold_088259_01G000100.1">
    <property type="protein sequence ID" value="TraesROB_scaffold_088259_01G000100.1"/>
    <property type="gene ID" value="TraesROB_scaffold_088259_01G000100"/>
</dbReference>
<dbReference type="Gramene" id="TraesJUL1D03G00534100.1">
    <property type="protein sequence ID" value="TraesJUL1D03G00534100.1"/>
    <property type="gene ID" value="TraesJUL1D03G00534100"/>
</dbReference>